<sequence length="118" mass="13564">MSKTLYPEDVRLISVVEGVNWAIGVSDTDTVDGNEELEELMDCLELRSMDLTMNSLLRAVLKKKDCIFRCFSSATITIYFITIILTKYLPMVYGVRRSIVDVNFTNGRTEQNERTFHN</sequence>
<protein>
    <submittedName>
        <fullName evidence="2">Uncharacterized protein</fullName>
    </submittedName>
</protein>
<reference evidence="2 3" key="1">
    <citation type="submission" date="2019-08" db="EMBL/GenBank/DDBJ databases">
        <authorList>
            <person name="Alioto T."/>
            <person name="Alioto T."/>
            <person name="Gomez Garrido J."/>
        </authorList>
    </citation>
    <scope>NUCLEOTIDE SEQUENCE [LARGE SCALE GENOMIC DNA]</scope>
</reference>
<keyword evidence="1" id="KW-1133">Transmembrane helix</keyword>
<keyword evidence="1" id="KW-0812">Transmembrane</keyword>
<evidence type="ECO:0000313" key="2">
    <source>
        <dbReference type="EMBL" id="VVC37733.1"/>
    </source>
</evidence>
<keyword evidence="3" id="KW-1185">Reference proteome</keyword>
<evidence type="ECO:0000313" key="3">
    <source>
        <dbReference type="Proteomes" id="UP000325440"/>
    </source>
</evidence>
<dbReference type="AlphaFoldDB" id="A0A5E4N2E7"/>
<name>A0A5E4N2E7_9HEMI</name>
<gene>
    <name evidence="2" type="ORF">CINCED_3A019808</name>
</gene>
<organism evidence="2 3">
    <name type="scientific">Cinara cedri</name>
    <dbReference type="NCBI Taxonomy" id="506608"/>
    <lineage>
        <taxon>Eukaryota</taxon>
        <taxon>Metazoa</taxon>
        <taxon>Ecdysozoa</taxon>
        <taxon>Arthropoda</taxon>
        <taxon>Hexapoda</taxon>
        <taxon>Insecta</taxon>
        <taxon>Pterygota</taxon>
        <taxon>Neoptera</taxon>
        <taxon>Paraneoptera</taxon>
        <taxon>Hemiptera</taxon>
        <taxon>Sternorrhyncha</taxon>
        <taxon>Aphidomorpha</taxon>
        <taxon>Aphidoidea</taxon>
        <taxon>Aphididae</taxon>
        <taxon>Lachninae</taxon>
        <taxon>Cinara</taxon>
    </lineage>
</organism>
<evidence type="ECO:0000256" key="1">
    <source>
        <dbReference type="SAM" id="Phobius"/>
    </source>
</evidence>
<accession>A0A5E4N2E7</accession>
<feature type="transmembrane region" description="Helical" evidence="1">
    <location>
        <begin position="66"/>
        <end position="85"/>
    </location>
</feature>
<dbReference type="Proteomes" id="UP000325440">
    <property type="component" value="Unassembled WGS sequence"/>
</dbReference>
<keyword evidence="1" id="KW-0472">Membrane</keyword>
<proteinExistence type="predicted"/>
<dbReference type="EMBL" id="CABPRJ010001453">
    <property type="protein sequence ID" value="VVC37733.1"/>
    <property type="molecule type" value="Genomic_DNA"/>
</dbReference>